<proteinExistence type="predicted"/>
<accession>A0A645GW63</accession>
<dbReference type="AlphaFoldDB" id="A0A645GW63"/>
<sequence>MILDKGRTAHRQLDHTAVSNLHRSSARVQREGLRNRRQGRTHVLLTHIDDITLDPYAVLPENLQSFLMLKLDPDVFQNTNGILMN</sequence>
<comment type="caution">
    <text evidence="1">The sequence shown here is derived from an EMBL/GenBank/DDBJ whole genome shotgun (WGS) entry which is preliminary data.</text>
</comment>
<dbReference type="EMBL" id="VSSQ01082524">
    <property type="protein sequence ID" value="MPN31121.1"/>
    <property type="molecule type" value="Genomic_DNA"/>
</dbReference>
<gene>
    <name evidence="1" type="ORF">SDC9_178595</name>
</gene>
<evidence type="ECO:0000313" key="1">
    <source>
        <dbReference type="EMBL" id="MPN31121.1"/>
    </source>
</evidence>
<name>A0A645GW63_9ZZZZ</name>
<organism evidence="1">
    <name type="scientific">bioreactor metagenome</name>
    <dbReference type="NCBI Taxonomy" id="1076179"/>
    <lineage>
        <taxon>unclassified sequences</taxon>
        <taxon>metagenomes</taxon>
        <taxon>ecological metagenomes</taxon>
    </lineage>
</organism>
<reference evidence="1" key="1">
    <citation type="submission" date="2019-08" db="EMBL/GenBank/DDBJ databases">
        <authorList>
            <person name="Kucharzyk K."/>
            <person name="Murdoch R.W."/>
            <person name="Higgins S."/>
            <person name="Loffler F."/>
        </authorList>
    </citation>
    <scope>NUCLEOTIDE SEQUENCE</scope>
</reference>
<protein>
    <submittedName>
        <fullName evidence="1">Uncharacterized protein</fullName>
    </submittedName>
</protein>